<dbReference type="Pfam" id="PF10070">
    <property type="entry name" value="DabA"/>
    <property type="match status" value="1"/>
</dbReference>
<proteinExistence type="inferred from homology"/>
<gene>
    <name evidence="6" type="primary">dabA</name>
    <name evidence="8" type="ORF">SAMN04488065_2409</name>
</gene>
<feature type="compositionally biased region" description="Basic and acidic residues" evidence="7">
    <location>
        <begin position="95"/>
        <end position="113"/>
    </location>
</feature>
<feature type="region of interest" description="Disordered" evidence="7">
    <location>
        <begin position="93"/>
        <end position="113"/>
    </location>
</feature>
<dbReference type="InterPro" id="IPR018752">
    <property type="entry name" value="DabA"/>
</dbReference>
<evidence type="ECO:0000256" key="4">
    <source>
        <dbReference type="ARBA" id="ARBA00022833"/>
    </source>
</evidence>
<feature type="region of interest" description="Disordered" evidence="7">
    <location>
        <begin position="787"/>
        <end position="812"/>
    </location>
</feature>
<dbReference type="RefSeq" id="WP_092635268.1">
    <property type="nucleotide sequence ID" value="NZ_FNQT01000003.1"/>
</dbReference>
<evidence type="ECO:0000256" key="1">
    <source>
        <dbReference type="ARBA" id="ARBA00022448"/>
    </source>
</evidence>
<accession>A0A1H3ZJW4</accession>
<feature type="binding site" evidence="6">
    <location>
        <position position="492"/>
    </location>
    <ligand>
        <name>Zn(2+)</name>
        <dbReference type="ChEBI" id="CHEBI:29105"/>
    </ligand>
</feature>
<comment type="subcellular location">
    <subcellularLocation>
        <location evidence="6">Cell membrane</location>
        <topology evidence="6">Peripheral membrane protein</topology>
    </subcellularLocation>
</comment>
<keyword evidence="4 6" id="KW-0862">Zinc</keyword>
<reference evidence="8 9" key="1">
    <citation type="submission" date="2016-10" db="EMBL/GenBank/DDBJ databases">
        <authorList>
            <person name="de Groot N.N."/>
        </authorList>
    </citation>
    <scope>NUCLEOTIDE SEQUENCE [LARGE SCALE GENOMIC DNA]</scope>
    <source>
        <strain evidence="8 9">CGMCC 1.8712</strain>
    </source>
</reference>
<protein>
    <recommendedName>
        <fullName evidence="6">Probable inorganic carbon transporter subunit DabA</fullName>
    </recommendedName>
</protein>
<keyword evidence="1 6" id="KW-0813">Transport</keyword>
<dbReference type="EMBL" id="FNQT01000003">
    <property type="protein sequence ID" value="SEA24059.1"/>
    <property type="molecule type" value="Genomic_DNA"/>
</dbReference>
<evidence type="ECO:0000256" key="5">
    <source>
        <dbReference type="ARBA" id="ARBA00023136"/>
    </source>
</evidence>
<feature type="binding site" evidence="6">
    <location>
        <position position="507"/>
    </location>
    <ligand>
        <name>Zn(2+)</name>
        <dbReference type="ChEBI" id="CHEBI:29105"/>
    </ligand>
</feature>
<dbReference type="GO" id="GO:0005886">
    <property type="term" value="C:plasma membrane"/>
    <property type="evidence" value="ECO:0007669"/>
    <property type="project" value="UniProtKB-SubCell"/>
</dbReference>
<dbReference type="PANTHER" id="PTHR38344:SF1">
    <property type="entry name" value="INORGANIC CARBON TRANSPORTER SUBUNIT DABA-RELATED"/>
    <property type="match status" value="1"/>
</dbReference>
<dbReference type="OrthoDB" id="185928at2157"/>
<dbReference type="PANTHER" id="PTHR38344">
    <property type="entry name" value="UPF0753 PROTEIN AQ_863"/>
    <property type="match status" value="1"/>
</dbReference>
<dbReference type="AlphaFoldDB" id="A0A1H3ZJW4"/>
<comment type="cofactor">
    <cofactor evidence="6">
        <name>Zn(2+)</name>
        <dbReference type="ChEBI" id="CHEBI:29105"/>
    </cofactor>
</comment>
<keyword evidence="3 6" id="KW-0479">Metal-binding</keyword>
<evidence type="ECO:0000256" key="3">
    <source>
        <dbReference type="ARBA" id="ARBA00022723"/>
    </source>
</evidence>
<keyword evidence="9" id="KW-1185">Reference proteome</keyword>
<dbReference type="HAMAP" id="MF_01871">
    <property type="entry name" value="DabA"/>
    <property type="match status" value="1"/>
</dbReference>
<evidence type="ECO:0000256" key="2">
    <source>
        <dbReference type="ARBA" id="ARBA00022475"/>
    </source>
</evidence>
<sequence>MNGVDPVTIRAKIDSAAERIGRVWPLYSDVGANPLSGFEDRPFPAAVAEGERLFGGRGYPHPARFREAWESGRIDDEELDSVLDAHGYTDSPEALLDRMESVERDRDSTSETDERLDRLVAKWLAALLDQGQAACPPPNREEGLYRAWRSVAPHDAEIPASSTPVATHYHERLDDLPETASEAVSAVLSEHPTEEWERIFEHHLAALPGWVGFIKQRAQANNNPWQEACPATLLDYMAIRLTLAKHMGATLAPASDGETADSDDPPLAEHWLTAWERSYREELVDDIQRQLGGEGESSAAPEAQLVFCIDTRSEVIRRHLERTGPYETFGYGGFFGIPLEYEGWKSKTRTDSCPVMVDPTHHVTDRPRTDGGAATAYERWERYTRAGTKLVKSLKTDLAAAFGFVEASGGLFGAALASRTLVPSSVRALRDRLSPPRPENFCEPTVDGNTDHDHAADLPVGMSTEQRAFYAEAAFDLLGWEEFAPVVVFTGHRSETVNNPYQSSIDCGACAGSPGTPNARALAAICNDPAVRDELRDRGVDVPDDTVFLAAEHNTTTDSVSLFVSESLSERQQAVVDRLRDGLETAQQGATAERLDTMDVDAADSVSEAETRTADWAQPRPELGLSGNAGFVIGPRDLTDGLDLDGRSFLHSYDWSTDPDGDALENIMTGPLVVCQMISAQYYFSTVDNEVYGSGSKTTHNTVGHVGVVQGNGGDLRVGLPLQSLYGDDSELYHQPLRLSVVIHAPVEQVTDILARNDDLATLFDNGWLSLTVLDPEQANRCFEYQGEQTWEPRLDSEGSEDTTETSVTTAQ</sequence>
<dbReference type="STRING" id="555874.SAMN04488065_2409"/>
<feature type="binding site" evidence="6">
    <location>
        <position position="310"/>
    </location>
    <ligand>
        <name>Zn(2+)</name>
        <dbReference type="ChEBI" id="CHEBI:29105"/>
    </ligand>
</feature>
<dbReference type="Proteomes" id="UP000236755">
    <property type="component" value="Unassembled WGS sequence"/>
</dbReference>
<comment type="subunit">
    <text evidence="6">Forms a complex with DabB.</text>
</comment>
<feature type="region of interest" description="Disordered" evidence="7">
    <location>
        <begin position="433"/>
        <end position="452"/>
    </location>
</feature>
<organism evidence="8 9">
    <name type="scientific">Haloplanus vescus</name>
    <dbReference type="NCBI Taxonomy" id="555874"/>
    <lineage>
        <taxon>Archaea</taxon>
        <taxon>Methanobacteriati</taxon>
        <taxon>Methanobacteriota</taxon>
        <taxon>Stenosarchaea group</taxon>
        <taxon>Halobacteria</taxon>
        <taxon>Halobacteriales</taxon>
        <taxon>Haloferacaceae</taxon>
        <taxon>Haloplanus</taxon>
    </lineage>
</organism>
<evidence type="ECO:0000256" key="6">
    <source>
        <dbReference type="HAMAP-Rule" id="MF_01871"/>
    </source>
</evidence>
<keyword evidence="5 6" id="KW-0472">Membrane</keyword>
<feature type="binding site" evidence="6">
    <location>
        <position position="308"/>
    </location>
    <ligand>
        <name>Zn(2+)</name>
        <dbReference type="ChEBI" id="CHEBI:29105"/>
    </ligand>
</feature>
<comment type="similarity">
    <text evidence="6">Belongs to the inorganic carbon transporter (TC 9.A.2) DabA family.</text>
</comment>
<evidence type="ECO:0000313" key="8">
    <source>
        <dbReference type="EMBL" id="SEA24059.1"/>
    </source>
</evidence>
<name>A0A1H3ZJW4_9EURY</name>
<comment type="function">
    <text evidence="6">Part of an energy-coupled inorganic carbon pump.</text>
</comment>
<evidence type="ECO:0000313" key="9">
    <source>
        <dbReference type="Proteomes" id="UP000236755"/>
    </source>
</evidence>
<dbReference type="GO" id="GO:0008270">
    <property type="term" value="F:zinc ion binding"/>
    <property type="evidence" value="ECO:0007669"/>
    <property type="project" value="UniProtKB-UniRule"/>
</dbReference>
<keyword evidence="2 6" id="KW-1003">Cell membrane</keyword>
<evidence type="ECO:0000256" key="7">
    <source>
        <dbReference type="SAM" id="MobiDB-lite"/>
    </source>
</evidence>